<dbReference type="Proteomes" id="UP000255165">
    <property type="component" value="Unassembled WGS sequence"/>
</dbReference>
<feature type="chain" id="PRO_5016886591" description="DUF4019 domain-containing protein" evidence="1">
    <location>
        <begin position="30"/>
        <end position="168"/>
    </location>
</feature>
<evidence type="ECO:0008006" key="4">
    <source>
        <dbReference type="Google" id="ProtNLM"/>
    </source>
</evidence>
<comment type="caution">
    <text evidence="2">The sequence shown here is derived from an EMBL/GenBank/DDBJ whole genome shotgun (WGS) entry which is preliminary data.</text>
</comment>
<sequence>MTLFLSRNRIGRIAHFAAASLMYMSDAMAHEFQPLPCTEAPERAAIMFFDAIEQPAGSRIVRDRAGEMFSRRFLKQNSVDSTVEFIELAKKRYNLSNVERSFNDRVEGYPSRRSRIDGGQAVQTSGDVSLWFLVLSGYGKIEQNIIMTCEDKFWKVVRFAYGADSASP</sequence>
<gene>
    <name evidence="2" type="ORF">DN412_41260</name>
</gene>
<evidence type="ECO:0000313" key="2">
    <source>
        <dbReference type="EMBL" id="RDJ98264.1"/>
    </source>
</evidence>
<dbReference type="RefSeq" id="WP_115216786.1">
    <property type="nucleotide sequence ID" value="NZ_QKWJ01000152.1"/>
</dbReference>
<dbReference type="AlphaFoldDB" id="A0A370MY31"/>
<keyword evidence="3" id="KW-1185">Reference proteome</keyword>
<evidence type="ECO:0000313" key="3">
    <source>
        <dbReference type="Proteomes" id="UP000255165"/>
    </source>
</evidence>
<organism evidence="2 3">
    <name type="scientific">Cupriavidus lacunae</name>
    <dbReference type="NCBI Taxonomy" id="2666307"/>
    <lineage>
        <taxon>Bacteria</taxon>
        <taxon>Pseudomonadati</taxon>
        <taxon>Pseudomonadota</taxon>
        <taxon>Betaproteobacteria</taxon>
        <taxon>Burkholderiales</taxon>
        <taxon>Burkholderiaceae</taxon>
        <taxon>Cupriavidus</taxon>
    </lineage>
</organism>
<reference evidence="3" key="1">
    <citation type="submission" date="2018-06" db="EMBL/GenBank/DDBJ databases">
        <authorList>
            <person name="Feng T."/>
            <person name="Jeon C.O."/>
        </authorList>
    </citation>
    <scope>NUCLEOTIDE SEQUENCE [LARGE SCALE GENOMIC DNA]</scope>
    <source>
        <strain evidence="3">S23</strain>
    </source>
</reference>
<feature type="signal peptide" evidence="1">
    <location>
        <begin position="1"/>
        <end position="29"/>
    </location>
</feature>
<accession>A0A370MY31</accession>
<protein>
    <recommendedName>
        <fullName evidence="4">DUF4019 domain-containing protein</fullName>
    </recommendedName>
</protein>
<evidence type="ECO:0000256" key="1">
    <source>
        <dbReference type="SAM" id="SignalP"/>
    </source>
</evidence>
<name>A0A370MY31_9BURK</name>
<dbReference type="EMBL" id="QKWJ01000152">
    <property type="protein sequence ID" value="RDJ98264.1"/>
    <property type="molecule type" value="Genomic_DNA"/>
</dbReference>
<keyword evidence="1" id="KW-0732">Signal</keyword>
<proteinExistence type="predicted"/>